<comment type="caution">
    <text evidence="2">The sequence shown here is derived from an EMBL/GenBank/DDBJ whole genome shotgun (WGS) entry which is preliminary data.</text>
</comment>
<gene>
    <name evidence="2" type="ORF">ACFQKB_34655</name>
</gene>
<keyword evidence="3" id="KW-1185">Reference proteome</keyword>
<protein>
    <submittedName>
        <fullName evidence="2">Uncharacterized protein</fullName>
    </submittedName>
</protein>
<sequence>MGGEGAYGVEGGEGAGGVPGDERSGERLARAAGAAPDGPLTGPDAEGAAGAGGGSGADSRARAAGLEC</sequence>
<evidence type="ECO:0000313" key="2">
    <source>
        <dbReference type="EMBL" id="MFC6884944.1"/>
    </source>
</evidence>
<evidence type="ECO:0000313" key="3">
    <source>
        <dbReference type="Proteomes" id="UP001596380"/>
    </source>
</evidence>
<name>A0ABW2CSY3_9ACTN</name>
<reference evidence="3" key="1">
    <citation type="journal article" date="2019" name="Int. J. Syst. Evol. Microbiol.">
        <title>The Global Catalogue of Microorganisms (GCM) 10K type strain sequencing project: providing services to taxonomists for standard genome sequencing and annotation.</title>
        <authorList>
            <consortium name="The Broad Institute Genomics Platform"/>
            <consortium name="The Broad Institute Genome Sequencing Center for Infectious Disease"/>
            <person name="Wu L."/>
            <person name="Ma J."/>
        </authorList>
    </citation>
    <scope>NUCLEOTIDE SEQUENCE [LARGE SCALE GENOMIC DNA]</scope>
    <source>
        <strain evidence="3">JCM 3369</strain>
    </source>
</reference>
<accession>A0ABW2CSY3</accession>
<feature type="compositionally biased region" description="Gly residues" evidence="1">
    <location>
        <begin position="1"/>
        <end position="19"/>
    </location>
</feature>
<dbReference type="EMBL" id="JBHSXS010000032">
    <property type="protein sequence ID" value="MFC6884944.1"/>
    <property type="molecule type" value="Genomic_DNA"/>
</dbReference>
<feature type="compositionally biased region" description="Basic and acidic residues" evidence="1">
    <location>
        <begin position="20"/>
        <end position="29"/>
    </location>
</feature>
<proteinExistence type="predicted"/>
<dbReference type="Proteomes" id="UP001596380">
    <property type="component" value="Unassembled WGS sequence"/>
</dbReference>
<dbReference type="RefSeq" id="WP_160821301.1">
    <property type="nucleotide sequence ID" value="NZ_JBHSXE010000001.1"/>
</dbReference>
<organism evidence="2 3">
    <name type="scientific">Actinomadura yumaensis</name>
    <dbReference type="NCBI Taxonomy" id="111807"/>
    <lineage>
        <taxon>Bacteria</taxon>
        <taxon>Bacillati</taxon>
        <taxon>Actinomycetota</taxon>
        <taxon>Actinomycetes</taxon>
        <taxon>Streptosporangiales</taxon>
        <taxon>Thermomonosporaceae</taxon>
        <taxon>Actinomadura</taxon>
    </lineage>
</organism>
<feature type="region of interest" description="Disordered" evidence="1">
    <location>
        <begin position="1"/>
        <end position="68"/>
    </location>
</feature>
<evidence type="ECO:0000256" key="1">
    <source>
        <dbReference type="SAM" id="MobiDB-lite"/>
    </source>
</evidence>